<dbReference type="NCBIfam" id="TIGR00675">
    <property type="entry name" value="dcm"/>
    <property type="match status" value="1"/>
</dbReference>
<dbReference type="GO" id="GO:0032259">
    <property type="term" value="P:methylation"/>
    <property type="evidence" value="ECO:0007669"/>
    <property type="project" value="UniProtKB-KW"/>
</dbReference>
<evidence type="ECO:0000313" key="9">
    <source>
        <dbReference type="Proteomes" id="UP000501421"/>
    </source>
</evidence>
<dbReference type="Gene3D" id="3.90.120.10">
    <property type="entry name" value="DNA Methylase, subunit A, domain 2"/>
    <property type="match status" value="1"/>
</dbReference>
<dbReference type="InterPro" id="IPR018117">
    <property type="entry name" value="C5_DNA_meth_AS"/>
</dbReference>
<feature type="active site" evidence="5">
    <location>
        <position position="75"/>
    </location>
</feature>
<gene>
    <name evidence="8" type="ORF">GsuE55_37950</name>
</gene>
<dbReference type="PANTHER" id="PTHR46098">
    <property type="entry name" value="TRNA (CYTOSINE(38)-C(5))-METHYLTRANSFERASE"/>
    <property type="match status" value="1"/>
</dbReference>
<dbReference type="InterPro" id="IPR001525">
    <property type="entry name" value="C5_MeTfrase"/>
</dbReference>
<sequence length="372" mass="41883">MKVLSLFSGIGAFEKALRRLGVSYELVGFSEIDPAAIRSFCAIHGVSPSLNIGDVRKAAMTSLPDADLLVGGPPCQAFSLAGKRLGLEDERGRLIFAFVEVLKKKQPSAFLFENVKGLISFQKGAVFRLLMEEFSQAGYWVNFEVLNSKYFGSGQSRERLYIVGVRKDLVDERWVRAVDQIEGRKQKWIGKEGVVLDFPFPKQENVSVFVKDIMEPEVESRHWISQDLVEALIPQLEEAWRDTSLQEKDLKLAGLLNIKGMQITRRVYFAHGVSPTLTVVSGGNTQIKVAYREHERWVVRRLTAKEYWRLQTFDDEDVARATAAGVSERQLYKQAGNSITVSVLEHIFSALFDFLRQNGGVWHGIKGSHSSL</sequence>
<geneLocation type="plasmid" evidence="8 9">
    <name>pGspE55-1</name>
</geneLocation>
<dbReference type="InterPro" id="IPR029063">
    <property type="entry name" value="SAM-dependent_MTases_sf"/>
</dbReference>
<keyword evidence="3 5" id="KW-0949">S-adenosyl-L-methionine</keyword>
<accession>A0A679FQN1</accession>
<dbReference type="PROSITE" id="PS00095">
    <property type="entry name" value="C5_MTASE_2"/>
    <property type="match status" value="1"/>
</dbReference>
<evidence type="ECO:0000313" key="8">
    <source>
        <dbReference type="EMBL" id="BBW98962.1"/>
    </source>
</evidence>
<comment type="similarity">
    <text evidence="5 6">Belongs to the class I-like SAM-binding methyltransferase superfamily. C5-methyltransferase family.</text>
</comment>
<keyword evidence="8" id="KW-0614">Plasmid</keyword>
<dbReference type="PROSITE" id="PS51679">
    <property type="entry name" value="SAM_MT_C5"/>
    <property type="match status" value="1"/>
</dbReference>
<dbReference type="EC" id="2.1.1.37" evidence="7"/>
<evidence type="ECO:0000256" key="7">
    <source>
        <dbReference type="RuleBase" id="RU000417"/>
    </source>
</evidence>
<protein>
    <recommendedName>
        <fullName evidence="7">Cytosine-specific methyltransferase</fullName>
        <ecNumber evidence="7">2.1.1.37</ecNumber>
    </recommendedName>
</protein>
<dbReference type="Pfam" id="PF00145">
    <property type="entry name" value="DNA_methylase"/>
    <property type="match status" value="1"/>
</dbReference>
<dbReference type="PRINTS" id="PR00105">
    <property type="entry name" value="C5METTRFRASE"/>
</dbReference>
<dbReference type="PROSITE" id="PS00094">
    <property type="entry name" value="C5_MTASE_1"/>
    <property type="match status" value="1"/>
</dbReference>
<dbReference type="PANTHER" id="PTHR46098:SF1">
    <property type="entry name" value="TRNA (CYTOSINE(38)-C(5))-METHYLTRANSFERASE"/>
    <property type="match status" value="1"/>
</dbReference>
<dbReference type="AlphaFoldDB" id="A0A679FQN1"/>
<evidence type="ECO:0000256" key="4">
    <source>
        <dbReference type="ARBA" id="ARBA00022747"/>
    </source>
</evidence>
<reference evidence="9" key="1">
    <citation type="journal article" date="2020" name="Microbiol. Resour. Announc.">
        <title>Complete Genome Sequence of Geobacillus sp. Strain E55-1, Isolated from Mine Geyser in Japan.</title>
        <authorList>
            <person name="Miyazaki K."/>
            <person name="Hase E."/>
            <person name="Tokito N."/>
        </authorList>
    </citation>
    <scope>NUCLEOTIDE SEQUENCE [LARGE SCALE GENOMIC DNA]</scope>
    <source>
        <strain evidence="9">E55-1</strain>
        <plasmid evidence="9">pGspE55-1</plasmid>
    </source>
</reference>
<comment type="catalytic activity">
    <reaction evidence="7">
        <text>a 2'-deoxycytidine in DNA + S-adenosyl-L-methionine = a 5-methyl-2'-deoxycytidine in DNA + S-adenosyl-L-homocysteine + H(+)</text>
        <dbReference type="Rhea" id="RHEA:13681"/>
        <dbReference type="Rhea" id="RHEA-COMP:11369"/>
        <dbReference type="Rhea" id="RHEA-COMP:11370"/>
        <dbReference type="ChEBI" id="CHEBI:15378"/>
        <dbReference type="ChEBI" id="CHEBI:57856"/>
        <dbReference type="ChEBI" id="CHEBI:59789"/>
        <dbReference type="ChEBI" id="CHEBI:85452"/>
        <dbReference type="ChEBI" id="CHEBI:85454"/>
        <dbReference type="EC" id="2.1.1.37"/>
    </reaction>
</comment>
<organism evidence="8 9">
    <name type="scientific">Geobacillus subterraneus</name>
    <dbReference type="NCBI Taxonomy" id="129338"/>
    <lineage>
        <taxon>Bacteria</taxon>
        <taxon>Bacillati</taxon>
        <taxon>Bacillota</taxon>
        <taxon>Bacilli</taxon>
        <taxon>Bacillales</taxon>
        <taxon>Anoxybacillaceae</taxon>
        <taxon>Geobacillus</taxon>
    </lineage>
</organism>
<dbReference type="RefSeq" id="WP_244319435.1">
    <property type="nucleotide sequence ID" value="NZ_AP022558.1"/>
</dbReference>
<evidence type="ECO:0000256" key="1">
    <source>
        <dbReference type="ARBA" id="ARBA00022603"/>
    </source>
</evidence>
<keyword evidence="9" id="KW-1185">Reference proteome</keyword>
<dbReference type="GO" id="GO:0003886">
    <property type="term" value="F:DNA (cytosine-5-)-methyltransferase activity"/>
    <property type="evidence" value="ECO:0007669"/>
    <property type="project" value="UniProtKB-EC"/>
</dbReference>
<dbReference type="InterPro" id="IPR050750">
    <property type="entry name" value="C5-MTase"/>
</dbReference>
<name>A0A679FQN1_9BACL</name>
<dbReference type="EMBL" id="AP022558">
    <property type="protein sequence ID" value="BBW98962.1"/>
    <property type="molecule type" value="Genomic_DNA"/>
</dbReference>
<proteinExistence type="inferred from homology"/>
<keyword evidence="4" id="KW-0680">Restriction system</keyword>
<evidence type="ECO:0000256" key="5">
    <source>
        <dbReference type="PROSITE-ProRule" id="PRU01016"/>
    </source>
</evidence>
<dbReference type="GO" id="GO:0009307">
    <property type="term" value="P:DNA restriction-modification system"/>
    <property type="evidence" value="ECO:0007669"/>
    <property type="project" value="UniProtKB-KW"/>
</dbReference>
<dbReference type="Proteomes" id="UP000501421">
    <property type="component" value="Plasmid pGspE55-1"/>
</dbReference>
<dbReference type="REBASE" id="374187">
    <property type="entry name" value="M.GsuE551ORF37950P"/>
</dbReference>
<evidence type="ECO:0000256" key="6">
    <source>
        <dbReference type="RuleBase" id="RU000416"/>
    </source>
</evidence>
<dbReference type="InterPro" id="IPR031303">
    <property type="entry name" value="C5_meth_CS"/>
</dbReference>
<dbReference type="SUPFAM" id="SSF53335">
    <property type="entry name" value="S-adenosyl-L-methionine-dependent methyltransferases"/>
    <property type="match status" value="1"/>
</dbReference>
<evidence type="ECO:0000256" key="3">
    <source>
        <dbReference type="ARBA" id="ARBA00022691"/>
    </source>
</evidence>
<dbReference type="Gene3D" id="3.40.50.150">
    <property type="entry name" value="Vaccinia Virus protein VP39"/>
    <property type="match status" value="1"/>
</dbReference>
<evidence type="ECO:0000256" key="2">
    <source>
        <dbReference type="ARBA" id="ARBA00022679"/>
    </source>
</evidence>
<keyword evidence="1 5" id="KW-0489">Methyltransferase</keyword>
<keyword evidence="2 5" id="KW-0808">Transferase</keyword>